<dbReference type="SUPFAM" id="SSF144232">
    <property type="entry name" value="HIT/MYND zinc finger-like"/>
    <property type="match status" value="1"/>
</dbReference>
<dbReference type="Pfam" id="PF01753">
    <property type="entry name" value="zf-MYND"/>
    <property type="match status" value="1"/>
</dbReference>
<dbReference type="PROSITE" id="PS50865">
    <property type="entry name" value="ZF_MYND_2"/>
    <property type="match status" value="1"/>
</dbReference>
<reference evidence="6" key="1">
    <citation type="journal article" date="2021" name="New Phytol.">
        <title>Evolutionary innovations through gain and loss of genes in the ectomycorrhizal Boletales.</title>
        <authorList>
            <person name="Wu G."/>
            <person name="Miyauchi S."/>
            <person name="Morin E."/>
            <person name="Kuo A."/>
            <person name="Drula E."/>
            <person name="Varga T."/>
            <person name="Kohler A."/>
            <person name="Feng B."/>
            <person name="Cao Y."/>
            <person name="Lipzen A."/>
            <person name="Daum C."/>
            <person name="Hundley H."/>
            <person name="Pangilinan J."/>
            <person name="Johnson J."/>
            <person name="Barry K."/>
            <person name="LaButti K."/>
            <person name="Ng V."/>
            <person name="Ahrendt S."/>
            <person name="Min B."/>
            <person name="Choi I.G."/>
            <person name="Park H."/>
            <person name="Plett J.M."/>
            <person name="Magnuson J."/>
            <person name="Spatafora J.W."/>
            <person name="Nagy L.G."/>
            <person name="Henrissat B."/>
            <person name="Grigoriev I.V."/>
            <person name="Yang Z.L."/>
            <person name="Xu J."/>
            <person name="Martin F.M."/>
        </authorList>
    </citation>
    <scope>NUCLEOTIDE SEQUENCE</scope>
    <source>
        <strain evidence="6">KKN 215</strain>
    </source>
</reference>
<keyword evidence="7" id="KW-1185">Reference proteome</keyword>
<dbReference type="AlphaFoldDB" id="A0A8K0XMR1"/>
<protein>
    <recommendedName>
        <fullName evidence="5">MYND-type domain-containing protein</fullName>
    </recommendedName>
</protein>
<keyword evidence="1" id="KW-0479">Metal-binding</keyword>
<dbReference type="EMBL" id="JAEVFJ010000026">
    <property type="protein sequence ID" value="KAH8094547.1"/>
    <property type="molecule type" value="Genomic_DNA"/>
</dbReference>
<organism evidence="6 7">
    <name type="scientific">Cristinia sonorae</name>
    <dbReference type="NCBI Taxonomy" id="1940300"/>
    <lineage>
        <taxon>Eukaryota</taxon>
        <taxon>Fungi</taxon>
        <taxon>Dikarya</taxon>
        <taxon>Basidiomycota</taxon>
        <taxon>Agaricomycotina</taxon>
        <taxon>Agaricomycetes</taxon>
        <taxon>Agaricomycetidae</taxon>
        <taxon>Agaricales</taxon>
        <taxon>Pleurotineae</taxon>
        <taxon>Stephanosporaceae</taxon>
        <taxon>Cristinia</taxon>
    </lineage>
</organism>
<evidence type="ECO:0000256" key="4">
    <source>
        <dbReference type="PROSITE-ProRule" id="PRU00134"/>
    </source>
</evidence>
<keyword evidence="3" id="KW-0862">Zinc</keyword>
<keyword evidence="2 4" id="KW-0863">Zinc-finger</keyword>
<dbReference type="OrthoDB" id="3071110at2759"/>
<dbReference type="Gene3D" id="6.10.140.2220">
    <property type="match status" value="1"/>
</dbReference>
<accession>A0A8K0XMR1</accession>
<evidence type="ECO:0000313" key="6">
    <source>
        <dbReference type="EMBL" id="KAH8094547.1"/>
    </source>
</evidence>
<proteinExistence type="predicted"/>
<dbReference type="InterPro" id="IPR002893">
    <property type="entry name" value="Znf_MYND"/>
</dbReference>
<evidence type="ECO:0000313" key="7">
    <source>
        <dbReference type="Proteomes" id="UP000813824"/>
    </source>
</evidence>
<evidence type="ECO:0000259" key="5">
    <source>
        <dbReference type="PROSITE" id="PS50865"/>
    </source>
</evidence>
<gene>
    <name evidence="6" type="ORF">BXZ70DRAFT_364238</name>
</gene>
<dbReference type="Proteomes" id="UP000813824">
    <property type="component" value="Unassembled WGS sequence"/>
</dbReference>
<evidence type="ECO:0000256" key="2">
    <source>
        <dbReference type="ARBA" id="ARBA00022771"/>
    </source>
</evidence>
<name>A0A8K0XMR1_9AGAR</name>
<evidence type="ECO:0000256" key="1">
    <source>
        <dbReference type="ARBA" id="ARBA00022723"/>
    </source>
</evidence>
<evidence type="ECO:0000256" key="3">
    <source>
        <dbReference type="ARBA" id="ARBA00022833"/>
    </source>
</evidence>
<dbReference type="GO" id="GO:0008270">
    <property type="term" value="F:zinc ion binding"/>
    <property type="evidence" value="ECO:0007669"/>
    <property type="project" value="UniProtKB-KW"/>
</dbReference>
<feature type="domain" description="MYND-type" evidence="5">
    <location>
        <begin position="509"/>
        <end position="553"/>
    </location>
</feature>
<sequence>MKPDGIQVDGATATLPPPTRFGLKLNDDWSLDISSVDWDQVVRHEPYLVAKWIAYLHQNEHPASMALLNALSTLLASSESVKGESTKFAPQWSDFFKSNLVLILMDIASEPDMFGAGESTFRNSAYGETCLSALSDLLFVGTNLKTWKAPPCSVREIVLRADLFFQRTWERRHLIGWSDDDVTAHLGPHGIFLPTFQLMLNLTDLYYRNLGRCPLFSTFAAHVLLYMWAYPGSQSSALSDRALDFLNSIVREEANLDNIQFFVDSMLTCDKNFARHFHTRLCQDLQAQRTVDGVLNNFTFIVIAFARRGLRHLSPQIMPNDTSKGIIPSLILACRRQICCSKSPVDAFSTGTFTQHALQTVSFLLEEKSTRDAATKQYARCLVDHNFVAILSQWLARTPEYHASQIRISDVFHTLKIASDVASYNKKTIYPTVQKDVVRVWYDTLKSLQRIQPKGNIEIQERKDGAIEMWQFFGRHFGITERQRPTTLQKSSELSKSTKYWKIPQKCFSNVCPCAAAATQHHPMRVCKGCYRVLYCSRTCQQADWKLGHNSLCKAARVQ</sequence>
<comment type="caution">
    <text evidence="6">The sequence shown here is derived from an EMBL/GenBank/DDBJ whole genome shotgun (WGS) entry which is preliminary data.</text>
</comment>